<sequence length="81" mass="8939">MRMWKGPNMGRHAGGFREGLDFKRENKVAPGVRADISEFDKSDSGILAVQIVHMKDLNLGGIKPAMKNLSTRTHGSNKFKG</sequence>
<dbReference type="VEuPathDB" id="FungiDB:EYZ11_006005"/>
<dbReference type="Proteomes" id="UP000308092">
    <property type="component" value="Unassembled WGS sequence"/>
</dbReference>
<comment type="caution">
    <text evidence="1">The sequence shown here is derived from an EMBL/GenBank/DDBJ whole genome shotgun (WGS) entry which is preliminary data.</text>
</comment>
<gene>
    <name evidence="1" type="ORF">EYZ11_006005</name>
</gene>
<reference evidence="1 2" key="1">
    <citation type="submission" date="2019-03" db="EMBL/GenBank/DDBJ databases">
        <title>The genome sequence of a newly discovered highly antifungal drug resistant Aspergillus species, Aspergillus tanneri NIH 1004.</title>
        <authorList>
            <person name="Mounaud S."/>
            <person name="Singh I."/>
            <person name="Joardar V."/>
            <person name="Pakala S."/>
            <person name="Pakala S."/>
            <person name="Venepally P."/>
            <person name="Hoover J."/>
            <person name="Nierman W."/>
            <person name="Chung J."/>
            <person name="Losada L."/>
        </authorList>
    </citation>
    <scope>NUCLEOTIDE SEQUENCE [LARGE SCALE GENOMIC DNA]</scope>
    <source>
        <strain evidence="1 2">NIH1004</strain>
    </source>
</reference>
<keyword evidence="2" id="KW-1185">Reference proteome</keyword>
<protein>
    <submittedName>
        <fullName evidence="1">Uncharacterized protein</fullName>
    </submittedName>
</protein>
<evidence type="ECO:0000313" key="2">
    <source>
        <dbReference type="Proteomes" id="UP000308092"/>
    </source>
</evidence>
<dbReference type="AlphaFoldDB" id="A0A4S3JGN0"/>
<dbReference type="EMBL" id="SOSA01000203">
    <property type="protein sequence ID" value="THC94523.1"/>
    <property type="molecule type" value="Genomic_DNA"/>
</dbReference>
<evidence type="ECO:0000313" key="1">
    <source>
        <dbReference type="EMBL" id="THC94523.1"/>
    </source>
</evidence>
<proteinExistence type="predicted"/>
<accession>A0A4S3JGN0</accession>
<name>A0A4S3JGN0_9EURO</name>
<organism evidence="1 2">
    <name type="scientific">Aspergillus tanneri</name>
    <dbReference type="NCBI Taxonomy" id="1220188"/>
    <lineage>
        <taxon>Eukaryota</taxon>
        <taxon>Fungi</taxon>
        <taxon>Dikarya</taxon>
        <taxon>Ascomycota</taxon>
        <taxon>Pezizomycotina</taxon>
        <taxon>Eurotiomycetes</taxon>
        <taxon>Eurotiomycetidae</taxon>
        <taxon>Eurotiales</taxon>
        <taxon>Aspergillaceae</taxon>
        <taxon>Aspergillus</taxon>
        <taxon>Aspergillus subgen. Circumdati</taxon>
    </lineage>
</organism>